<dbReference type="InterPro" id="IPR055531">
    <property type="entry name" value="DUF7107"/>
</dbReference>
<dbReference type="Proteomes" id="UP000030665">
    <property type="component" value="Unassembled WGS sequence"/>
</dbReference>
<feature type="domain" description="DUF7107" evidence="1">
    <location>
        <begin position="7"/>
        <end position="50"/>
    </location>
</feature>
<reference evidence="2" key="2">
    <citation type="submission" date="2014-03" db="EMBL/GenBank/DDBJ databases">
        <title>The whipworm genome and dual-species transcriptomics of an intimate host-pathogen interaction.</title>
        <authorList>
            <person name="Foth B.J."/>
            <person name="Tsai I.J."/>
            <person name="Reid A.J."/>
            <person name="Bancroft A.J."/>
            <person name="Nichol S."/>
            <person name="Tracey A."/>
            <person name="Holroyd N."/>
            <person name="Cotton J.A."/>
            <person name="Stanley E.J."/>
            <person name="Zarowiecki M."/>
            <person name="Liu J.Z."/>
            <person name="Huckvale T."/>
            <person name="Cooper P.J."/>
            <person name="Grencis R.K."/>
            <person name="Berriman M."/>
        </authorList>
    </citation>
    <scope>NUCLEOTIDE SEQUENCE [LARGE SCALE GENOMIC DNA]</scope>
</reference>
<name>A0A077Z4I2_TRITR</name>
<evidence type="ECO:0000259" key="1">
    <source>
        <dbReference type="Pfam" id="PF23416"/>
    </source>
</evidence>
<proteinExistence type="predicted"/>
<dbReference type="EMBL" id="HG805861">
    <property type="protein sequence ID" value="CDW53620.1"/>
    <property type="molecule type" value="Genomic_DNA"/>
</dbReference>
<accession>A0A077Z4I2</accession>
<dbReference type="Pfam" id="PF23416">
    <property type="entry name" value="DUF7107"/>
    <property type="match status" value="1"/>
</dbReference>
<organism evidence="2 3">
    <name type="scientific">Trichuris trichiura</name>
    <name type="common">Whipworm</name>
    <name type="synonym">Trichocephalus trichiurus</name>
    <dbReference type="NCBI Taxonomy" id="36087"/>
    <lineage>
        <taxon>Eukaryota</taxon>
        <taxon>Metazoa</taxon>
        <taxon>Ecdysozoa</taxon>
        <taxon>Nematoda</taxon>
        <taxon>Enoplea</taxon>
        <taxon>Dorylaimia</taxon>
        <taxon>Trichinellida</taxon>
        <taxon>Trichuridae</taxon>
        <taxon>Trichuris</taxon>
    </lineage>
</organism>
<gene>
    <name evidence="2" type="ORF">TTRE_0000188501</name>
</gene>
<dbReference type="OrthoDB" id="4405280at2759"/>
<keyword evidence="3" id="KW-1185">Reference proteome</keyword>
<evidence type="ECO:0000313" key="2">
    <source>
        <dbReference type="EMBL" id="CDW53620.1"/>
    </source>
</evidence>
<protein>
    <recommendedName>
        <fullName evidence="1">DUF7107 domain-containing protein</fullName>
    </recommendedName>
</protein>
<dbReference type="STRING" id="36087.A0A077Z4I2"/>
<reference evidence="2" key="1">
    <citation type="submission" date="2014-01" db="EMBL/GenBank/DDBJ databases">
        <authorList>
            <person name="Aslett M."/>
        </authorList>
    </citation>
    <scope>NUCLEOTIDE SEQUENCE</scope>
</reference>
<dbReference type="AlphaFoldDB" id="A0A077Z4I2"/>
<sequence>MGYNGNTCSLDDDCAPQMICSNGFCLPATPIPNICSLTRKCPFPARCRYRTSANACMHQFGDALPFSDTRCLNNMDCIPNFVCRYGFCDYMLAKRR</sequence>
<evidence type="ECO:0000313" key="3">
    <source>
        <dbReference type="Proteomes" id="UP000030665"/>
    </source>
</evidence>